<protein>
    <recommendedName>
        <fullName evidence="4">CID domain-containing protein</fullName>
    </recommendedName>
</protein>
<feature type="compositionally biased region" description="Basic and acidic residues" evidence="2">
    <location>
        <begin position="355"/>
        <end position="364"/>
    </location>
</feature>
<dbReference type="AlphaFoldDB" id="A0A2G7FMD5"/>
<feature type="compositionally biased region" description="Polar residues" evidence="2">
    <location>
        <begin position="643"/>
        <end position="665"/>
    </location>
</feature>
<dbReference type="GO" id="GO:0005739">
    <property type="term" value="C:mitochondrion"/>
    <property type="evidence" value="ECO:0007669"/>
    <property type="project" value="UniProtKB-ARBA"/>
</dbReference>
<evidence type="ECO:0000256" key="1">
    <source>
        <dbReference type="ARBA" id="ARBA00008306"/>
    </source>
</evidence>
<feature type="compositionally biased region" description="Acidic residues" evidence="2">
    <location>
        <begin position="400"/>
        <end position="412"/>
    </location>
</feature>
<evidence type="ECO:0000259" key="4">
    <source>
        <dbReference type="PROSITE" id="PS51391"/>
    </source>
</evidence>
<feature type="transmembrane region" description="Helical" evidence="3">
    <location>
        <begin position="1079"/>
        <end position="1102"/>
    </location>
</feature>
<dbReference type="InterPro" id="IPR013268">
    <property type="entry name" value="UTP16"/>
</dbReference>
<dbReference type="Gene3D" id="1.25.40.90">
    <property type="match status" value="1"/>
</dbReference>
<dbReference type="Pfam" id="PF02582">
    <property type="entry name" value="DUF155"/>
    <property type="match status" value="1"/>
</dbReference>
<feature type="compositionally biased region" description="Polar residues" evidence="2">
    <location>
        <begin position="472"/>
        <end position="483"/>
    </location>
</feature>
<dbReference type="InterPro" id="IPR008942">
    <property type="entry name" value="ENTH_VHS"/>
</dbReference>
<dbReference type="GO" id="GO:0006364">
    <property type="term" value="P:rRNA processing"/>
    <property type="evidence" value="ECO:0007669"/>
    <property type="project" value="InterPro"/>
</dbReference>
<evidence type="ECO:0000313" key="6">
    <source>
        <dbReference type="Proteomes" id="UP000231358"/>
    </source>
</evidence>
<evidence type="ECO:0000256" key="3">
    <source>
        <dbReference type="SAM" id="Phobius"/>
    </source>
</evidence>
<reference evidence="5 6" key="1">
    <citation type="submission" date="2017-05" db="EMBL/GenBank/DDBJ databases">
        <title>Genome sequence for an aflatoxigenic pathogen of Argentinian peanut, Aspergillus arachidicola.</title>
        <authorList>
            <person name="Moore G."/>
            <person name="Beltz S.B."/>
            <person name="Mack B.M."/>
        </authorList>
    </citation>
    <scope>NUCLEOTIDE SEQUENCE [LARGE SCALE GENOMIC DNA]</scope>
    <source>
        <strain evidence="5 6">CBS 117610</strain>
    </source>
</reference>
<evidence type="ECO:0000313" key="5">
    <source>
        <dbReference type="EMBL" id="PIG81802.1"/>
    </source>
</evidence>
<dbReference type="EMBL" id="NEXV01000539">
    <property type="protein sequence ID" value="PIG81802.1"/>
    <property type="molecule type" value="Genomic_DNA"/>
</dbReference>
<name>A0A2G7FMD5_9EURO</name>
<evidence type="ECO:0000256" key="2">
    <source>
        <dbReference type="SAM" id="MobiDB-lite"/>
    </source>
</evidence>
<dbReference type="InterPro" id="IPR006569">
    <property type="entry name" value="CID_dom"/>
</dbReference>
<organism evidence="5 6">
    <name type="scientific">Aspergillus arachidicola</name>
    <dbReference type="NCBI Taxonomy" id="656916"/>
    <lineage>
        <taxon>Eukaryota</taxon>
        <taxon>Fungi</taxon>
        <taxon>Dikarya</taxon>
        <taxon>Ascomycota</taxon>
        <taxon>Pezizomycotina</taxon>
        <taxon>Eurotiomycetes</taxon>
        <taxon>Eurotiomycetidae</taxon>
        <taxon>Eurotiales</taxon>
        <taxon>Aspergillaceae</taxon>
        <taxon>Aspergillus</taxon>
        <taxon>Aspergillus subgen. Circumdati</taxon>
    </lineage>
</organism>
<sequence>MMADPFEVRMRFTAQLQHLNASITSSQKAAHYALKYRDMDEDLHSCILEQLERNNMNNRANIMYFIEQFCEMATKEDHAPYVRMIQRDILRVVDAVAPPDGTGAANVKHVRRVLSGLQNKEILSAETVAEINAGLKDRETHPAHLDLEADEGVEAKAGTPRGSRGNVRVDKRQIEQRIEEDRERNKRLRESMWTVSGDDGDEHGKFWDETSDIGEDDFLAANEEFIERRQMLIFDLDHSGSSMFSHIVTAAKGLFTRQDTDKAQLKNFTTPSPDNAIVSKSKMVTTRRRKISDIVPEEEPEINGQQEVNGKRKSGPAGSGKTETQRNKRRKRASLEAAESESGTPEEPSEDTQETDSKQEEDKSAPAPKKHFRFDSEEPEVPLDMQIEETAETQQAKEDSGDDSSDDDEAPEAVDNSVQLSKVKAQAKKMEQAKQLEEELKREKRKQLDELRKSQAKVSKKKDKPVDDLLSESTVTLQGSNTQDARRSALPALLPDDILNAAPVTRPPTPPAEGINIAHKKPTKLRFLEKSEKRPKDVKMGDVTIRVLGDIPQKKAKSALPPKASKSGRISKQTWLDRSRSTGHVNGLRRTAGGSSGFHQQQPATSNTSPRANRRTVTFNPLTTVSTYHDTTSTNAPVKTLYSGPSSFPSSQETPQRSTGLSALNSKLRRRNSHGAPYSAAPSMPVAPKVGPQRTTKKAQKLKLLPDPITEEAVEGEFPSDVYSQIARIKEPTARSHAARLGKSDRERLPRVTAYCTANSYRLDGAVRFLKSRSKTRGANPKLYDECVYSPFDYQYEEKQRSTSENNVSMNNVGMRETFQRPSTERRFSDSVVEIEDNTKSRREDLIDLRDSQVHQSENAIAETQSETPDFDTTIHTPEVFLFDYGTVVIWGMSPAQESRFLSDVSKFATSILSPEDTQVENFNFYYAREYQARIYNDFISLREPRNHMIKLAISHALAQSVKTSLFEDLVSETISNTAPLPAQIAQTGSVNLTRRQINMQVGELFILRINIHLQGSVLDSPELMWAEPQLEPVYQAVRSYLEMDQRVSLLNERLDVIADLLAVLKDQLTHRHGEYLEWIVIVLIAAEILVAAINIVVDLYAGVD</sequence>
<gene>
    <name evidence="5" type="ORF">AARAC_008342</name>
</gene>
<feature type="compositionally biased region" description="Low complexity" evidence="2">
    <location>
        <begin position="623"/>
        <end position="634"/>
    </location>
</feature>
<dbReference type="Pfam" id="PF12243">
    <property type="entry name" value="CTK3"/>
    <property type="match status" value="1"/>
</dbReference>
<keyword evidence="3" id="KW-0812">Transmembrane</keyword>
<dbReference type="Pfam" id="PF12350">
    <property type="entry name" value="CTK3_C"/>
    <property type="match status" value="1"/>
</dbReference>
<comment type="caution">
    <text evidence="5">The sequence shown here is derived from an EMBL/GenBank/DDBJ whole genome shotgun (WGS) entry which is preliminary data.</text>
</comment>
<dbReference type="PANTHER" id="PTHR16255">
    <property type="entry name" value="REQUIRED FOR MEIOTIC NUCLEAR DIVISION PROTEIN 1 HOMOLOG"/>
    <property type="match status" value="1"/>
</dbReference>
<dbReference type="FunFam" id="1.25.40.90:FF:000032">
    <property type="entry name" value="CTD kinase subunit gamma"/>
    <property type="match status" value="1"/>
</dbReference>
<feature type="compositionally biased region" description="Polar residues" evidence="2">
    <location>
        <begin position="597"/>
        <end position="622"/>
    </location>
</feature>
<feature type="compositionally biased region" description="Acidic residues" evidence="2">
    <location>
        <begin position="377"/>
        <end position="391"/>
    </location>
</feature>
<keyword evidence="3" id="KW-1133">Transmembrane helix</keyword>
<comment type="similarity">
    <text evidence="1">Belongs to the RMD1/sif2 family.</text>
</comment>
<feature type="region of interest" description="Disordered" evidence="2">
    <location>
        <begin position="265"/>
        <end position="484"/>
    </location>
</feature>
<dbReference type="InterPro" id="IPR024637">
    <property type="entry name" value="Ctk3_C"/>
</dbReference>
<feature type="domain" description="CID" evidence="4">
    <location>
        <begin position="4"/>
        <end position="139"/>
    </location>
</feature>
<dbReference type="InterPro" id="IPR024638">
    <property type="entry name" value="Ctk3_N"/>
</dbReference>
<feature type="compositionally biased region" description="Basic residues" evidence="2">
    <location>
        <begin position="454"/>
        <end position="463"/>
    </location>
</feature>
<keyword evidence="3" id="KW-0472">Membrane</keyword>
<proteinExistence type="inferred from homology"/>
<accession>A0A2G7FMD5</accession>
<dbReference type="InterPro" id="IPR051624">
    <property type="entry name" value="RMD1/Sad1-interacting"/>
</dbReference>
<feature type="compositionally biased region" description="Basic and acidic residues" evidence="2">
    <location>
        <begin position="428"/>
        <end position="453"/>
    </location>
</feature>
<dbReference type="PROSITE" id="PS51391">
    <property type="entry name" value="CID"/>
    <property type="match status" value="1"/>
</dbReference>
<dbReference type="STRING" id="656916.A0A2G7FMD5"/>
<dbReference type="Pfam" id="PF08297">
    <property type="entry name" value="U3_snoRNA_assoc"/>
    <property type="match status" value="1"/>
</dbReference>
<dbReference type="GO" id="GO:0030515">
    <property type="term" value="F:snoRNA binding"/>
    <property type="evidence" value="ECO:0007669"/>
    <property type="project" value="InterPro"/>
</dbReference>
<feature type="region of interest" description="Disordered" evidence="2">
    <location>
        <begin position="554"/>
        <end position="695"/>
    </location>
</feature>
<feature type="compositionally biased region" description="Low complexity" evidence="2">
    <location>
        <begin position="558"/>
        <end position="567"/>
    </location>
</feature>
<dbReference type="Proteomes" id="UP000231358">
    <property type="component" value="Unassembled WGS sequence"/>
</dbReference>
<feature type="compositionally biased region" description="Low complexity" evidence="2">
    <location>
        <begin position="336"/>
        <end position="346"/>
    </location>
</feature>
<keyword evidence="6" id="KW-1185">Reference proteome</keyword>
<dbReference type="PANTHER" id="PTHR16255:SF15">
    <property type="entry name" value="SPORULATION PROTEIN RMD1"/>
    <property type="match status" value="1"/>
</dbReference>
<dbReference type="InterPro" id="IPR003734">
    <property type="entry name" value="DUF155"/>
</dbReference>